<reference evidence="1 2" key="1">
    <citation type="journal article" date="2018" name="Front. Plant Sci.">
        <title>Red Clover (Trifolium pratense) and Zigzag Clover (T. medium) - A Picture of Genomic Similarities and Differences.</title>
        <authorList>
            <person name="Dluhosova J."/>
            <person name="Istvanek J."/>
            <person name="Nedelnik J."/>
            <person name="Repkova J."/>
        </authorList>
    </citation>
    <scope>NUCLEOTIDE SEQUENCE [LARGE SCALE GENOMIC DNA]</scope>
    <source>
        <strain evidence="2">cv. 10/8</strain>
        <tissue evidence="1">Leaf</tissue>
    </source>
</reference>
<evidence type="ECO:0000313" key="2">
    <source>
        <dbReference type="Proteomes" id="UP000265520"/>
    </source>
</evidence>
<evidence type="ECO:0000313" key="1">
    <source>
        <dbReference type="EMBL" id="MCI31867.1"/>
    </source>
</evidence>
<feature type="non-terminal residue" evidence="1">
    <location>
        <position position="1"/>
    </location>
</feature>
<sequence length="36" mass="4110">NQGILAEREVSEQRNQAARWASENSRSFCLWSLSEG</sequence>
<name>A0A392R6K4_9FABA</name>
<comment type="caution">
    <text evidence="1">The sequence shown here is derived from an EMBL/GenBank/DDBJ whole genome shotgun (WGS) entry which is preliminary data.</text>
</comment>
<dbReference type="Proteomes" id="UP000265520">
    <property type="component" value="Unassembled WGS sequence"/>
</dbReference>
<proteinExistence type="predicted"/>
<accession>A0A392R6K4</accession>
<dbReference type="AlphaFoldDB" id="A0A392R6K4"/>
<organism evidence="1 2">
    <name type="scientific">Trifolium medium</name>
    <dbReference type="NCBI Taxonomy" id="97028"/>
    <lineage>
        <taxon>Eukaryota</taxon>
        <taxon>Viridiplantae</taxon>
        <taxon>Streptophyta</taxon>
        <taxon>Embryophyta</taxon>
        <taxon>Tracheophyta</taxon>
        <taxon>Spermatophyta</taxon>
        <taxon>Magnoliopsida</taxon>
        <taxon>eudicotyledons</taxon>
        <taxon>Gunneridae</taxon>
        <taxon>Pentapetalae</taxon>
        <taxon>rosids</taxon>
        <taxon>fabids</taxon>
        <taxon>Fabales</taxon>
        <taxon>Fabaceae</taxon>
        <taxon>Papilionoideae</taxon>
        <taxon>50 kb inversion clade</taxon>
        <taxon>NPAAA clade</taxon>
        <taxon>Hologalegina</taxon>
        <taxon>IRL clade</taxon>
        <taxon>Trifolieae</taxon>
        <taxon>Trifolium</taxon>
    </lineage>
</organism>
<keyword evidence="2" id="KW-1185">Reference proteome</keyword>
<protein>
    <submittedName>
        <fullName evidence="1">Uncharacterized protein</fullName>
    </submittedName>
</protein>
<dbReference type="EMBL" id="LXQA010190746">
    <property type="protein sequence ID" value="MCI31867.1"/>
    <property type="molecule type" value="Genomic_DNA"/>
</dbReference>